<dbReference type="AlphaFoldDB" id="A0A090PYS3"/>
<evidence type="ECO:0008006" key="3">
    <source>
        <dbReference type="Google" id="ProtNLM"/>
    </source>
</evidence>
<dbReference type="STRING" id="319236.BST91_11185"/>
<keyword evidence="2" id="KW-1185">Reference proteome</keyword>
<dbReference type="Proteomes" id="UP000029221">
    <property type="component" value="Unassembled WGS sequence"/>
</dbReference>
<reference evidence="1" key="1">
    <citation type="journal article" date="2014" name="Genome Announc.">
        <title>Draft Genome Sequences of Marine Flavobacterium Nonlabens Strains NR17, NR24, NR27, NR32, NR33, and Ara13.</title>
        <authorList>
            <person name="Nakanishi M."/>
            <person name="Meirelles P."/>
            <person name="Suzuki R."/>
            <person name="Takatani N."/>
            <person name="Mino S."/>
            <person name="Suda W."/>
            <person name="Oshima K."/>
            <person name="Hattori M."/>
            <person name="Ohkuma M."/>
            <person name="Hosokawa M."/>
            <person name="Miyashita K."/>
            <person name="Thompson F.L."/>
            <person name="Niwa A."/>
            <person name="Sawabe T."/>
            <person name="Sawabe T."/>
        </authorList>
    </citation>
    <scope>NUCLEOTIDE SEQUENCE [LARGE SCALE GENOMIC DNA]</scope>
    <source>
        <strain evidence="1">JCM 19294</strain>
    </source>
</reference>
<dbReference type="Pfam" id="PF09855">
    <property type="entry name" value="Zn_ribbon_13"/>
    <property type="match status" value="1"/>
</dbReference>
<comment type="caution">
    <text evidence="1">The sequence shown here is derived from an EMBL/GenBank/DDBJ whole genome shotgun (WGS) entry which is preliminary data.</text>
</comment>
<accession>A0A090PYS3</accession>
<organism evidence="1 2">
    <name type="scientific">Nonlabens tegetincola</name>
    <dbReference type="NCBI Taxonomy" id="323273"/>
    <lineage>
        <taxon>Bacteria</taxon>
        <taxon>Pseudomonadati</taxon>
        <taxon>Bacteroidota</taxon>
        <taxon>Flavobacteriia</taxon>
        <taxon>Flavobacteriales</taxon>
        <taxon>Flavobacteriaceae</taxon>
        <taxon>Nonlabens</taxon>
    </lineage>
</organism>
<dbReference type="eggNOG" id="COG3478">
    <property type="taxonomic scope" value="Bacteria"/>
</dbReference>
<dbReference type="EMBL" id="BBML01000001">
    <property type="protein sequence ID" value="GAK95930.1"/>
    <property type="molecule type" value="Genomic_DNA"/>
</dbReference>
<dbReference type="InterPro" id="IPR018652">
    <property type="entry name" value="DUF2082_NA-bd_Znr"/>
</dbReference>
<gene>
    <name evidence="1" type="ORF">JCM19294_2712</name>
</gene>
<dbReference type="RefSeq" id="WP_042276764.1">
    <property type="nucleotide sequence ID" value="NZ_BBML01000001.1"/>
</dbReference>
<evidence type="ECO:0000313" key="2">
    <source>
        <dbReference type="Proteomes" id="UP000029221"/>
    </source>
</evidence>
<sequence length="69" mass="7889">MKNLNYSCVKCGHHQYETGEMRATGGTLSKIFDVQNKKFSYVACKRCKYTEFYKASTGALSNIFDFLTN</sequence>
<name>A0A090PYS3_9FLAO</name>
<protein>
    <recommendedName>
        <fullName evidence="3">GTP-binding protein</fullName>
    </recommendedName>
</protein>
<proteinExistence type="predicted"/>
<evidence type="ECO:0000313" key="1">
    <source>
        <dbReference type="EMBL" id="GAK95930.1"/>
    </source>
</evidence>